<evidence type="ECO:0000256" key="5">
    <source>
        <dbReference type="ARBA" id="ARBA00040214"/>
    </source>
</evidence>
<keyword evidence="3" id="KW-0963">Cytoplasm</keyword>
<dbReference type="FunFam" id="1.25.40.190:FF:000003">
    <property type="entry name" value="Actin-related protein 2/3 complex subunit 5"/>
    <property type="match status" value="1"/>
</dbReference>
<comment type="subcellular location">
    <subcellularLocation>
        <location evidence="1">Cytoplasm</location>
        <location evidence="1">Cytoskeleton</location>
    </subcellularLocation>
</comment>
<organism evidence="8 9">
    <name type="scientific">Cylindrobasidium torrendii FP15055 ss-10</name>
    <dbReference type="NCBI Taxonomy" id="1314674"/>
    <lineage>
        <taxon>Eukaryota</taxon>
        <taxon>Fungi</taxon>
        <taxon>Dikarya</taxon>
        <taxon>Basidiomycota</taxon>
        <taxon>Agaricomycotina</taxon>
        <taxon>Agaricomycetes</taxon>
        <taxon>Agaricomycetidae</taxon>
        <taxon>Agaricales</taxon>
        <taxon>Marasmiineae</taxon>
        <taxon>Physalacriaceae</taxon>
        <taxon>Cylindrobasidium</taxon>
    </lineage>
</organism>
<dbReference type="Proteomes" id="UP000054007">
    <property type="component" value="Unassembled WGS sequence"/>
</dbReference>
<dbReference type="PIRSF" id="PIRSF039096">
    <property type="entry name" value="p16-ARC"/>
    <property type="match status" value="1"/>
</dbReference>
<dbReference type="PANTHER" id="PTHR12644">
    <property type="entry name" value="ARP2/3 COMPLEX 16 KD SUBUNIT P16-ARC"/>
    <property type="match status" value="1"/>
</dbReference>
<dbReference type="GO" id="GO:0034314">
    <property type="term" value="P:Arp2/3 complex-mediated actin nucleation"/>
    <property type="evidence" value="ECO:0007669"/>
    <property type="project" value="InterPro"/>
</dbReference>
<evidence type="ECO:0000313" key="8">
    <source>
        <dbReference type="EMBL" id="KIY74185.1"/>
    </source>
</evidence>
<name>A0A0D7BVD6_9AGAR</name>
<dbReference type="AlphaFoldDB" id="A0A0D7BVD6"/>
<gene>
    <name evidence="8" type="ORF">CYLTODRAFT_484924</name>
</gene>
<dbReference type="OrthoDB" id="429520at2759"/>
<evidence type="ECO:0000256" key="1">
    <source>
        <dbReference type="ARBA" id="ARBA00004245"/>
    </source>
</evidence>
<dbReference type="GO" id="GO:0030833">
    <property type="term" value="P:regulation of actin filament polymerization"/>
    <property type="evidence" value="ECO:0007669"/>
    <property type="project" value="InterPro"/>
</dbReference>
<dbReference type="GO" id="GO:0044396">
    <property type="term" value="P:actin cortical patch organization"/>
    <property type="evidence" value="ECO:0007669"/>
    <property type="project" value="UniProtKB-ARBA"/>
</dbReference>
<keyword evidence="4 7" id="KW-0206">Cytoskeleton</keyword>
<sequence>MEGAFRKIDVDIYDEDVLQEHELYEPDSRDPAAVLDDARAKQTSVRSALNKGDTVSALSLALSDYPFGLNVDDAKVIALQVVLSILNTTKSTDIPNVLKALTPEQHDVLMKYIYKGMASSGSDVNGNILLDWHEKLTEIAGLGCIVRTMTDRKTV</sequence>
<comment type="function">
    <text evidence="6">Functions as a component of the Arp2/3 complex which is involved in regulation of actin polymerization and together with an activating nucleation-promoting factor (NPF) mediates the formation of branched actin networks.</text>
</comment>
<proteinExistence type="inferred from homology"/>
<dbReference type="InterPro" id="IPR006789">
    <property type="entry name" value="ARPC5"/>
</dbReference>
<comment type="function">
    <text evidence="7">Functions as component of the Arp2/3 complex which is involved in regulation of actin polymerization and together with an activating nucleation-promoting factor (NPF) mediates the formation of branched actin networks. Arp2/3 complex plays a critical role in the control of cell morphogenesis via the modulation of cell polarity development.</text>
</comment>
<dbReference type="STRING" id="1314674.A0A0D7BVD6"/>
<protein>
    <recommendedName>
        <fullName evidence="5 7">Actin-related protein 2/3 complex subunit 5</fullName>
    </recommendedName>
</protein>
<dbReference type="Pfam" id="PF04699">
    <property type="entry name" value="P16-Arc"/>
    <property type="match status" value="1"/>
</dbReference>
<evidence type="ECO:0000256" key="4">
    <source>
        <dbReference type="ARBA" id="ARBA00023212"/>
    </source>
</evidence>
<evidence type="ECO:0000256" key="6">
    <source>
        <dbReference type="ARBA" id="ARBA00060329"/>
    </source>
</evidence>
<evidence type="ECO:0000256" key="3">
    <source>
        <dbReference type="ARBA" id="ARBA00022490"/>
    </source>
</evidence>
<dbReference type="InterPro" id="IPR036743">
    <property type="entry name" value="ARPC5_sf"/>
</dbReference>
<dbReference type="Gene3D" id="1.25.40.190">
    <property type="entry name" value="Actin-related protein 2/3 complex subunit 5"/>
    <property type="match status" value="1"/>
</dbReference>
<evidence type="ECO:0000256" key="7">
    <source>
        <dbReference type="RuleBase" id="RU004301"/>
    </source>
</evidence>
<accession>A0A0D7BVD6</accession>
<comment type="similarity">
    <text evidence="2 7">Belongs to the ARPC5 family.</text>
</comment>
<evidence type="ECO:0000256" key="2">
    <source>
        <dbReference type="ARBA" id="ARBA00006084"/>
    </source>
</evidence>
<reference evidence="8 9" key="1">
    <citation type="journal article" date="2015" name="Fungal Genet. Biol.">
        <title>Evolution of novel wood decay mechanisms in Agaricales revealed by the genome sequences of Fistulina hepatica and Cylindrobasidium torrendii.</title>
        <authorList>
            <person name="Floudas D."/>
            <person name="Held B.W."/>
            <person name="Riley R."/>
            <person name="Nagy L.G."/>
            <person name="Koehler G."/>
            <person name="Ransdell A.S."/>
            <person name="Younus H."/>
            <person name="Chow J."/>
            <person name="Chiniquy J."/>
            <person name="Lipzen A."/>
            <person name="Tritt A."/>
            <person name="Sun H."/>
            <person name="Haridas S."/>
            <person name="LaButti K."/>
            <person name="Ohm R.A."/>
            <person name="Kues U."/>
            <person name="Blanchette R.A."/>
            <person name="Grigoriev I.V."/>
            <person name="Minto R.E."/>
            <person name="Hibbett D.S."/>
        </authorList>
    </citation>
    <scope>NUCLEOTIDE SEQUENCE [LARGE SCALE GENOMIC DNA]</scope>
    <source>
        <strain evidence="8 9">FP15055 ss-10</strain>
    </source>
</reference>
<dbReference type="SUPFAM" id="SSF69103">
    <property type="entry name" value="Arp2/3 complex 16 kDa subunit ARPC5"/>
    <property type="match status" value="1"/>
</dbReference>
<dbReference type="EMBL" id="KN880432">
    <property type="protein sequence ID" value="KIY74185.1"/>
    <property type="molecule type" value="Genomic_DNA"/>
</dbReference>
<keyword evidence="9" id="KW-1185">Reference proteome</keyword>
<dbReference type="GO" id="GO:0005885">
    <property type="term" value="C:Arp2/3 protein complex"/>
    <property type="evidence" value="ECO:0007669"/>
    <property type="project" value="InterPro"/>
</dbReference>
<evidence type="ECO:0000313" key="9">
    <source>
        <dbReference type="Proteomes" id="UP000054007"/>
    </source>
</evidence>